<dbReference type="Gene3D" id="3.90.550.10">
    <property type="entry name" value="Spore Coat Polysaccharide Biosynthesis Protein SpsA, Chain A"/>
    <property type="match status" value="1"/>
</dbReference>
<proteinExistence type="predicted"/>
<evidence type="ECO:0000259" key="1">
    <source>
        <dbReference type="Pfam" id="PF00535"/>
    </source>
</evidence>
<sequence length="93" mass="10522">MKKISILIPTYNEEENVAPLSKALIQILQDQISKYDYEIIFIDNPICAAIIIKSRRFLTPRISASSILPIMACAKRQAIVPSCFVPIFRILSI</sequence>
<dbReference type="SUPFAM" id="SSF53448">
    <property type="entry name" value="Nucleotide-diphospho-sugar transferases"/>
    <property type="match status" value="1"/>
</dbReference>
<comment type="caution">
    <text evidence="2">The sequence shown here is derived from an EMBL/GenBank/DDBJ whole genome shotgun (WGS) entry which is preliminary data.</text>
</comment>
<evidence type="ECO:0000313" key="2">
    <source>
        <dbReference type="EMBL" id="MVB10859.1"/>
    </source>
</evidence>
<evidence type="ECO:0000313" key="3">
    <source>
        <dbReference type="Proteomes" id="UP000469440"/>
    </source>
</evidence>
<feature type="domain" description="Glycosyltransferase 2-like" evidence="1">
    <location>
        <begin position="5"/>
        <end position="44"/>
    </location>
</feature>
<gene>
    <name evidence="2" type="ORF">CAFE_15570</name>
</gene>
<organism evidence="2 3">
    <name type="scientific">Caproicibacter fermentans</name>
    <dbReference type="NCBI Taxonomy" id="2576756"/>
    <lineage>
        <taxon>Bacteria</taxon>
        <taxon>Bacillati</taxon>
        <taxon>Bacillota</taxon>
        <taxon>Clostridia</taxon>
        <taxon>Eubacteriales</taxon>
        <taxon>Acutalibacteraceae</taxon>
        <taxon>Caproicibacter</taxon>
    </lineage>
</organism>
<name>A0A6N8HYT1_9FIRM</name>
<keyword evidence="3" id="KW-1185">Reference proteome</keyword>
<dbReference type="Proteomes" id="UP000469440">
    <property type="component" value="Unassembled WGS sequence"/>
</dbReference>
<dbReference type="AlphaFoldDB" id="A0A6N8HYT1"/>
<dbReference type="InterPro" id="IPR029044">
    <property type="entry name" value="Nucleotide-diphossugar_trans"/>
</dbReference>
<accession>A0A6N8HYT1</accession>
<reference evidence="2 3" key="1">
    <citation type="submission" date="2019-09" db="EMBL/GenBank/DDBJ databases">
        <title>Genome sequence of Clostridium sp. EA1.</title>
        <authorList>
            <person name="Poehlein A."/>
            <person name="Bengelsdorf F.R."/>
            <person name="Daniel R."/>
        </authorList>
    </citation>
    <scope>NUCLEOTIDE SEQUENCE [LARGE SCALE GENOMIC DNA]</scope>
    <source>
        <strain evidence="2 3">EA1</strain>
    </source>
</reference>
<protein>
    <recommendedName>
        <fullName evidence="1">Glycosyltransferase 2-like domain-containing protein</fullName>
    </recommendedName>
</protein>
<dbReference type="InterPro" id="IPR001173">
    <property type="entry name" value="Glyco_trans_2-like"/>
</dbReference>
<dbReference type="EMBL" id="VWXL01000052">
    <property type="protein sequence ID" value="MVB10859.1"/>
    <property type="molecule type" value="Genomic_DNA"/>
</dbReference>
<dbReference type="Pfam" id="PF00535">
    <property type="entry name" value="Glycos_transf_2"/>
    <property type="match status" value="1"/>
</dbReference>